<feature type="transmembrane region" description="Helical" evidence="1">
    <location>
        <begin position="6"/>
        <end position="24"/>
    </location>
</feature>
<organism evidence="2 3">
    <name type="scientific">Nosocomiicoccus massiliensis</name>
    <dbReference type="NCBI Taxonomy" id="1232430"/>
    <lineage>
        <taxon>Bacteria</taxon>
        <taxon>Bacillati</taxon>
        <taxon>Bacillota</taxon>
        <taxon>Bacilli</taxon>
        <taxon>Bacillales</taxon>
        <taxon>Staphylococcaceae</taxon>
        <taxon>Nosocomiicoccus</taxon>
    </lineage>
</organism>
<sequence length="40" mass="4634">MDITQLVSDVGFPIVITFFLLHRMERKLDQVVMALQNLSN</sequence>
<dbReference type="InterPro" id="IPR024419">
    <property type="entry name" value="YvrJ"/>
</dbReference>
<protein>
    <submittedName>
        <fullName evidence="2">YvrJ family protein</fullName>
    </submittedName>
</protein>
<keyword evidence="1" id="KW-0472">Membrane</keyword>
<name>A0AAF1BMU6_9STAP</name>
<keyword evidence="1" id="KW-0812">Transmembrane</keyword>
<dbReference type="RefSeq" id="WP_179853813.1">
    <property type="nucleotide sequence ID" value="NZ_CABKSY010000082.1"/>
</dbReference>
<dbReference type="EMBL" id="CP136964">
    <property type="protein sequence ID" value="WOS96364.1"/>
    <property type="molecule type" value="Genomic_DNA"/>
</dbReference>
<evidence type="ECO:0000256" key="1">
    <source>
        <dbReference type="SAM" id="Phobius"/>
    </source>
</evidence>
<keyword evidence="3" id="KW-1185">Reference proteome</keyword>
<dbReference type="AlphaFoldDB" id="A0AAF1BMU6"/>
<keyword evidence="1" id="KW-1133">Transmembrane helix</keyword>
<evidence type="ECO:0000313" key="2">
    <source>
        <dbReference type="EMBL" id="WOS96364.1"/>
    </source>
</evidence>
<gene>
    <name evidence="2" type="ORF">CJ229_001065</name>
</gene>
<reference evidence="3" key="1">
    <citation type="submission" date="2017-09" db="EMBL/GenBank/DDBJ databases">
        <title>Bacterial strain isolated from the female urinary microbiota.</title>
        <authorList>
            <person name="Thomas-White K."/>
            <person name="Kumar N."/>
            <person name="Forster S."/>
            <person name="Putonti C."/>
            <person name="Lawley T."/>
            <person name="Wolfe A.J."/>
        </authorList>
    </citation>
    <scope>NUCLEOTIDE SEQUENCE [LARGE SCALE GENOMIC DNA]</scope>
    <source>
        <strain evidence="3">UMB0959</strain>
    </source>
</reference>
<proteinExistence type="predicted"/>
<accession>A0AAF1BMU6</accession>
<dbReference type="Proteomes" id="UP000243626">
    <property type="component" value="Chromosome"/>
</dbReference>
<dbReference type="Pfam" id="PF12841">
    <property type="entry name" value="YvrJ"/>
    <property type="match status" value="1"/>
</dbReference>
<evidence type="ECO:0000313" key="3">
    <source>
        <dbReference type="Proteomes" id="UP000243626"/>
    </source>
</evidence>
<dbReference type="KEGG" id="nmy:CJ229_001065"/>